<keyword evidence="3" id="KW-0804">Transcription</keyword>
<dbReference type="EMBL" id="JACGCM010002893">
    <property type="protein sequence ID" value="KAF6134023.1"/>
    <property type="molecule type" value="Genomic_DNA"/>
</dbReference>
<dbReference type="InterPro" id="IPR036638">
    <property type="entry name" value="HLH_DNA-bd_sf"/>
</dbReference>
<dbReference type="SMART" id="SM00353">
    <property type="entry name" value="HLH"/>
    <property type="match status" value="1"/>
</dbReference>
<dbReference type="InterPro" id="IPR045843">
    <property type="entry name" value="IND-like"/>
</dbReference>
<keyword evidence="7" id="KW-1185">Reference proteome</keyword>
<keyword evidence="4" id="KW-0539">Nucleus</keyword>
<evidence type="ECO:0000256" key="1">
    <source>
        <dbReference type="ARBA" id="ARBA00004123"/>
    </source>
</evidence>
<dbReference type="InterPro" id="IPR011598">
    <property type="entry name" value="bHLH_dom"/>
</dbReference>
<dbReference type="Gene3D" id="4.10.280.10">
    <property type="entry name" value="Helix-loop-helix DNA-binding domain"/>
    <property type="match status" value="1"/>
</dbReference>
<proteinExistence type="predicted"/>
<dbReference type="PANTHER" id="PTHR45914">
    <property type="entry name" value="TRANSCRIPTION FACTOR HEC3-RELATED"/>
    <property type="match status" value="1"/>
</dbReference>
<evidence type="ECO:0000256" key="2">
    <source>
        <dbReference type="ARBA" id="ARBA00023015"/>
    </source>
</evidence>
<dbReference type="OrthoDB" id="1921534at2759"/>
<dbReference type="SUPFAM" id="SSF47459">
    <property type="entry name" value="HLH, helix-loop-helix DNA-binding domain"/>
    <property type="match status" value="1"/>
</dbReference>
<keyword evidence="2" id="KW-0805">Transcription regulation</keyword>
<accession>A0A7J7KUI6</accession>
<dbReference type="AlphaFoldDB" id="A0A7J7KUI6"/>
<dbReference type="PANTHER" id="PTHR45914:SF24">
    <property type="entry name" value="BHLH DOMAIN-CONTAINING PROTEIN"/>
    <property type="match status" value="1"/>
</dbReference>
<dbReference type="Proteomes" id="UP000541444">
    <property type="component" value="Unassembled WGS sequence"/>
</dbReference>
<dbReference type="PROSITE" id="PS50888">
    <property type="entry name" value="BHLH"/>
    <property type="match status" value="1"/>
</dbReference>
<organism evidence="6 7">
    <name type="scientific">Kingdonia uniflora</name>
    <dbReference type="NCBI Taxonomy" id="39325"/>
    <lineage>
        <taxon>Eukaryota</taxon>
        <taxon>Viridiplantae</taxon>
        <taxon>Streptophyta</taxon>
        <taxon>Embryophyta</taxon>
        <taxon>Tracheophyta</taxon>
        <taxon>Spermatophyta</taxon>
        <taxon>Magnoliopsida</taxon>
        <taxon>Ranunculales</taxon>
        <taxon>Circaeasteraceae</taxon>
        <taxon>Kingdonia</taxon>
    </lineage>
</organism>
<dbReference type="GO" id="GO:0003700">
    <property type="term" value="F:DNA-binding transcription factor activity"/>
    <property type="evidence" value="ECO:0007669"/>
    <property type="project" value="InterPro"/>
</dbReference>
<protein>
    <recommendedName>
        <fullName evidence="5">BHLH domain-containing protein</fullName>
    </recommendedName>
</protein>
<dbReference type="Pfam" id="PF00010">
    <property type="entry name" value="HLH"/>
    <property type="match status" value="1"/>
</dbReference>
<comment type="caution">
    <text evidence="6">The sequence shown here is derived from an EMBL/GenBank/DDBJ whole genome shotgun (WGS) entry which is preliminary data.</text>
</comment>
<reference evidence="6 7" key="1">
    <citation type="journal article" date="2020" name="IScience">
        <title>Genome Sequencing of the Endangered Kingdonia uniflora (Circaeasteraceae, Ranunculales) Reveals Potential Mechanisms of Evolutionary Specialization.</title>
        <authorList>
            <person name="Sun Y."/>
            <person name="Deng T."/>
            <person name="Zhang A."/>
            <person name="Moore M.J."/>
            <person name="Landis J.B."/>
            <person name="Lin N."/>
            <person name="Zhang H."/>
            <person name="Zhang X."/>
            <person name="Huang J."/>
            <person name="Zhang X."/>
            <person name="Sun H."/>
            <person name="Wang H."/>
        </authorList>
    </citation>
    <scope>NUCLEOTIDE SEQUENCE [LARGE SCALE GENOMIC DNA]</scope>
    <source>
        <strain evidence="6">TB1705</strain>
        <tissue evidence="6">Leaf</tissue>
    </source>
</reference>
<evidence type="ECO:0000313" key="6">
    <source>
        <dbReference type="EMBL" id="KAF6134023.1"/>
    </source>
</evidence>
<gene>
    <name evidence="6" type="ORF">GIB67_038314</name>
</gene>
<name>A0A7J7KUI6_9MAGN</name>
<evidence type="ECO:0000259" key="5">
    <source>
        <dbReference type="PROSITE" id="PS50888"/>
    </source>
</evidence>
<sequence>MSNYENIQQEVATGGLCDNFNPHDIHLENTFHHDFFYPDNLLPYLYNCPPETLLSSTDYDDYYNYYYSKRQKSYNDQCYSNFVLNNGFQDYPLNTYQCQEYLPEQLLFPTTNQVPPIFTYARGDIDDQVESVKKPSLSAQSVTARERRRKISDKTHELGKLIPGGTKMNTSEMLQTAFKYVNYLQAQVGILQTMAPIMESKDTVHVKGLQLLLASTTIQEKLCLEEKCLIPIQFLQLLSKDHNIQSNPSIFKDIDRLLQSQTTPTS</sequence>
<comment type="subcellular location">
    <subcellularLocation>
        <location evidence="1">Nucleus</location>
    </subcellularLocation>
</comment>
<evidence type="ECO:0000256" key="3">
    <source>
        <dbReference type="ARBA" id="ARBA00023163"/>
    </source>
</evidence>
<dbReference type="GO" id="GO:0046983">
    <property type="term" value="F:protein dimerization activity"/>
    <property type="evidence" value="ECO:0007669"/>
    <property type="project" value="InterPro"/>
</dbReference>
<evidence type="ECO:0000313" key="7">
    <source>
        <dbReference type="Proteomes" id="UP000541444"/>
    </source>
</evidence>
<dbReference type="GO" id="GO:0005634">
    <property type="term" value="C:nucleus"/>
    <property type="evidence" value="ECO:0007669"/>
    <property type="project" value="UniProtKB-SubCell"/>
</dbReference>
<feature type="domain" description="BHLH" evidence="5">
    <location>
        <begin position="135"/>
        <end position="184"/>
    </location>
</feature>
<evidence type="ECO:0000256" key="4">
    <source>
        <dbReference type="ARBA" id="ARBA00023242"/>
    </source>
</evidence>